<gene>
    <name evidence="1" type="ORF">CLF_106913</name>
</gene>
<name>G7YFX4_CLOSI</name>
<organism evidence="1 2">
    <name type="scientific">Clonorchis sinensis</name>
    <name type="common">Chinese liver fluke</name>
    <dbReference type="NCBI Taxonomy" id="79923"/>
    <lineage>
        <taxon>Eukaryota</taxon>
        <taxon>Metazoa</taxon>
        <taxon>Spiralia</taxon>
        <taxon>Lophotrochozoa</taxon>
        <taxon>Platyhelminthes</taxon>
        <taxon>Trematoda</taxon>
        <taxon>Digenea</taxon>
        <taxon>Opisthorchiida</taxon>
        <taxon>Opisthorchiata</taxon>
        <taxon>Opisthorchiidae</taxon>
        <taxon>Clonorchis</taxon>
    </lineage>
</organism>
<evidence type="ECO:0000313" key="2">
    <source>
        <dbReference type="Proteomes" id="UP000008909"/>
    </source>
</evidence>
<accession>G7YFX4</accession>
<keyword evidence="1" id="KW-0067">ATP-binding</keyword>
<dbReference type="Proteomes" id="UP000008909">
    <property type="component" value="Unassembled WGS sequence"/>
</dbReference>
<dbReference type="EMBL" id="DF143208">
    <property type="protein sequence ID" value="GAA51857.1"/>
    <property type="molecule type" value="Genomic_DNA"/>
</dbReference>
<sequence>MPHRPSHGAISRVALLAAYSRMGPALRTDDSVHLASVLRAISARHMAPTSSATTRLATERLADPDVRRICRNRLLEAPPNAPPSEMNSYWDKIATPLHIAGDFACGVAPPDALKHWISDRTVELLKSRGNLPAGPEHHLMRRIVRRQVEVNVRADRETWWTQKVSRPSAPSVTPDCQAVSIRAKVYHKRNNRPAVCDRSYELKEACFDHKFFSTATDK</sequence>
<reference evidence="1" key="1">
    <citation type="journal article" date="2011" name="Genome Biol.">
        <title>The draft genome of the carcinogenic human liver fluke Clonorchis sinensis.</title>
        <authorList>
            <person name="Wang X."/>
            <person name="Chen W."/>
            <person name="Huang Y."/>
            <person name="Sun J."/>
            <person name="Men J."/>
            <person name="Liu H."/>
            <person name="Luo F."/>
            <person name="Guo L."/>
            <person name="Lv X."/>
            <person name="Deng C."/>
            <person name="Zhou C."/>
            <person name="Fan Y."/>
            <person name="Li X."/>
            <person name="Huang L."/>
            <person name="Hu Y."/>
            <person name="Liang C."/>
            <person name="Hu X."/>
            <person name="Xu J."/>
            <person name="Yu X."/>
        </authorList>
    </citation>
    <scope>NUCLEOTIDE SEQUENCE [LARGE SCALE GENOMIC DNA]</scope>
    <source>
        <strain evidence="1">Henan</strain>
    </source>
</reference>
<dbReference type="GO" id="GO:0005524">
    <property type="term" value="F:ATP binding"/>
    <property type="evidence" value="ECO:0007669"/>
    <property type="project" value="UniProtKB-KW"/>
</dbReference>
<dbReference type="AlphaFoldDB" id="G7YFX4"/>
<evidence type="ECO:0000313" key="1">
    <source>
        <dbReference type="EMBL" id="GAA51857.1"/>
    </source>
</evidence>
<keyword evidence="2" id="KW-1185">Reference proteome</keyword>
<protein>
    <submittedName>
        <fullName evidence="1">ATP-binding cassette transporter</fullName>
    </submittedName>
</protein>
<proteinExistence type="predicted"/>
<reference key="2">
    <citation type="submission" date="2011-10" db="EMBL/GenBank/DDBJ databases">
        <title>The genome and transcriptome sequence of Clonorchis sinensis provide insights into the carcinogenic liver fluke.</title>
        <authorList>
            <person name="Wang X."/>
            <person name="Huang Y."/>
            <person name="Chen W."/>
            <person name="Liu H."/>
            <person name="Guo L."/>
            <person name="Chen Y."/>
            <person name="Luo F."/>
            <person name="Zhou W."/>
            <person name="Sun J."/>
            <person name="Mao Q."/>
            <person name="Liang P."/>
            <person name="Zhou C."/>
            <person name="Tian Y."/>
            <person name="Men J."/>
            <person name="Lv X."/>
            <person name="Huang L."/>
            <person name="Zhou J."/>
            <person name="Hu Y."/>
            <person name="Li R."/>
            <person name="Zhang F."/>
            <person name="Lei H."/>
            <person name="Li X."/>
            <person name="Hu X."/>
            <person name="Liang C."/>
            <person name="Xu J."/>
            <person name="Wu Z."/>
            <person name="Yu X."/>
        </authorList>
    </citation>
    <scope>NUCLEOTIDE SEQUENCE</scope>
    <source>
        <strain>Henan</strain>
    </source>
</reference>
<keyword evidence="1" id="KW-0547">Nucleotide-binding</keyword>